<organism evidence="4 6">
    <name type="scientific">Didymodactylos carnosus</name>
    <dbReference type="NCBI Taxonomy" id="1234261"/>
    <lineage>
        <taxon>Eukaryota</taxon>
        <taxon>Metazoa</taxon>
        <taxon>Spiralia</taxon>
        <taxon>Gnathifera</taxon>
        <taxon>Rotifera</taxon>
        <taxon>Eurotatoria</taxon>
        <taxon>Bdelloidea</taxon>
        <taxon>Philodinida</taxon>
        <taxon>Philodinidae</taxon>
        <taxon>Didymodactylos</taxon>
    </lineage>
</organism>
<evidence type="ECO:0000313" key="6">
    <source>
        <dbReference type="Proteomes" id="UP000677228"/>
    </source>
</evidence>
<dbReference type="InterPro" id="IPR001031">
    <property type="entry name" value="Thioesterase"/>
</dbReference>
<dbReference type="PANTHER" id="PTHR11487:SF0">
    <property type="entry name" value="S-ACYL FATTY ACID SYNTHASE THIOESTERASE, MEDIUM CHAIN"/>
    <property type="match status" value="1"/>
</dbReference>
<gene>
    <name evidence="4" type="ORF">OVA965_LOCUS8776</name>
    <name evidence="5" type="ORF">TMI583_LOCUS8772</name>
</gene>
<comment type="similarity">
    <text evidence="1">Belongs to the thioesterase family.</text>
</comment>
<dbReference type="GO" id="GO:0008610">
    <property type="term" value="P:lipid biosynthetic process"/>
    <property type="evidence" value="ECO:0007669"/>
    <property type="project" value="TreeGrafter"/>
</dbReference>
<feature type="domain" description="Thioesterase" evidence="3">
    <location>
        <begin position="119"/>
        <end position="327"/>
    </location>
</feature>
<reference evidence="4" key="1">
    <citation type="submission" date="2021-02" db="EMBL/GenBank/DDBJ databases">
        <authorList>
            <person name="Nowell W R."/>
        </authorList>
    </citation>
    <scope>NUCLEOTIDE SEQUENCE</scope>
</reference>
<dbReference type="AlphaFoldDB" id="A0A8S2D5L7"/>
<accession>A0A8S2D5L7</accession>
<dbReference type="Proteomes" id="UP000677228">
    <property type="component" value="Unassembled WGS sequence"/>
</dbReference>
<dbReference type="InterPro" id="IPR012223">
    <property type="entry name" value="TEII"/>
</dbReference>
<dbReference type="InterPro" id="IPR029058">
    <property type="entry name" value="AB_hydrolase_fold"/>
</dbReference>
<dbReference type="Pfam" id="PF00975">
    <property type="entry name" value="Thioesterase"/>
    <property type="match status" value="1"/>
</dbReference>
<dbReference type="Gene3D" id="3.40.50.1820">
    <property type="entry name" value="alpha/beta hydrolase"/>
    <property type="match status" value="1"/>
</dbReference>
<evidence type="ECO:0000313" key="4">
    <source>
        <dbReference type="EMBL" id="CAF0884094.1"/>
    </source>
</evidence>
<evidence type="ECO:0000256" key="2">
    <source>
        <dbReference type="ARBA" id="ARBA00012480"/>
    </source>
</evidence>
<comment type="caution">
    <text evidence="4">The sequence shown here is derived from an EMBL/GenBank/DDBJ whole genome shotgun (WGS) entry which is preliminary data.</text>
</comment>
<proteinExistence type="inferred from homology"/>
<evidence type="ECO:0000313" key="5">
    <source>
        <dbReference type="EMBL" id="CAF3667347.1"/>
    </source>
</evidence>
<dbReference type="GO" id="GO:0016297">
    <property type="term" value="F:fatty acyl-[ACP] hydrolase activity"/>
    <property type="evidence" value="ECO:0007669"/>
    <property type="project" value="UniProtKB-EC"/>
</dbReference>
<dbReference type="EMBL" id="CAJOBA010003004">
    <property type="protein sequence ID" value="CAF3667347.1"/>
    <property type="molecule type" value="Genomic_DNA"/>
</dbReference>
<sequence length="342" mass="39875">MVLNALFLYLTSKHVQRSEQTAQKNSMRKHHQRLQVKFLIVYTLWVVLWGPYVTVNQTVNSTNIVVYYTQIFSLFETLADPFIFSALDNRLYNAFPWIMKFKRRRIHPVIKWTGNDGYFYQTWDTNFPSYEFALVQYPGRSSRFGEEPIRTLKEYIQQLDKWLVPSIRKPCVFIGHSLGSAISFALAKHMVDMEKKNEMIKLMVMLGKGPPHLEDPVESFLTMTDAEIAAELKKMSDPSTATFYDDPDIMQMITPILKADSLVADELQPKTMLDIPIIVYGGDKEENVDEAFLKRWTELTTVKDLFRVRMFHGHHMFHSECGENVLKCLKEDLTNIVEKPEQ</sequence>
<evidence type="ECO:0000256" key="1">
    <source>
        <dbReference type="ARBA" id="ARBA00007169"/>
    </source>
</evidence>
<dbReference type="SUPFAM" id="SSF53474">
    <property type="entry name" value="alpha/beta-Hydrolases"/>
    <property type="match status" value="1"/>
</dbReference>
<name>A0A8S2D5L7_9BILA</name>
<protein>
    <recommendedName>
        <fullName evidence="2">oleoyl-[acyl-carrier-protein] hydrolase</fullName>
        <ecNumber evidence="2">3.1.2.14</ecNumber>
    </recommendedName>
</protein>
<dbReference type="SUPFAM" id="SSF81321">
    <property type="entry name" value="Family A G protein-coupled receptor-like"/>
    <property type="match status" value="1"/>
</dbReference>
<dbReference type="EMBL" id="CAJNOK010003003">
    <property type="protein sequence ID" value="CAF0884094.1"/>
    <property type="molecule type" value="Genomic_DNA"/>
</dbReference>
<dbReference type="Proteomes" id="UP000682733">
    <property type="component" value="Unassembled WGS sequence"/>
</dbReference>
<dbReference type="PANTHER" id="PTHR11487">
    <property type="entry name" value="THIOESTERASE"/>
    <property type="match status" value="1"/>
</dbReference>
<dbReference type="EC" id="3.1.2.14" evidence="2"/>
<evidence type="ECO:0000259" key="3">
    <source>
        <dbReference type="Pfam" id="PF00975"/>
    </source>
</evidence>